<keyword evidence="2" id="KW-1185">Reference proteome</keyword>
<protein>
    <submittedName>
        <fullName evidence="1">Uncharacterized protein</fullName>
    </submittedName>
</protein>
<evidence type="ECO:0000313" key="1">
    <source>
        <dbReference type="EMBL" id="KAF2622221.1"/>
    </source>
</evidence>
<reference evidence="1" key="1">
    <citation type="journal article" date="2020" name="Stud. Mycol.">
        <title>101 Dothideomycetes genomes: a test case for predicting lifestyles and emergence of pathogens.</title>
        <authorList>
            <person name="Haridas S."/>
            <person name="Albert R."/>
            <person name="Binder M."/>
            <person name="Bloem J."/>
            <person name="Labutti K."/>
            <person name="Salamov A."/>
            <person name="Andreopoulos B."/>
            <person name="Baker S."/>
            <person name="Barry K."/>
            <person name="Bills G."/>
            <person name="Bluhm B."/>
            <person name="Cannon C."/>
            <person name="Castanera R."/>
            <person name="Culley D."/>
            <person name="Daum C."/>
            <person name="Ezra D."/>
            <person name="Gonzalez J."/>
            <person name="Henrissat B."/>
            <person name="Kuo A."/>
            <person name="Liang C."/>
            <person name="Lipzen A."/>
            <person name="Lutzoni F."/>
            <person name="Magnuson J."/>
            <person name="Mondo S."/>
            <person name="Nolan M."/>
            <person name="Ohm R."/>
            <person name="Pangilinan J."/>
            <person name="Park H.-J."/>
            <person name="Ramirez L."/>
            <person name="Alfaro M."/>
            <person name="Sun H."/>
            <person name="Tritt A."/>
            <person name="Yoshinaga Y."/>
            <person name="Zwiers L.-H."/>
            <person name="Turgeon B."/>
            <person name="Goodwin S."/>
            <person name="Spatafora J."/>
            <person name="Crous P."/>
            <person name="Grigoriev I."/>
        </authorList>
    </citation>
    <scope>NUCLEOTIDE SEQUENCE</scope>
    <source>
        <strain evidence="1">CBS 525.71</strain>
    </source>
</reference>
<sequence length="701" mass="78705">CDETKPACNRCTNSDHECKYRDQANLLFRNQTAFAAQRAEDLWRKRLKSQQRAFSGNSHSQRSPPSDSVSPAGRNRHPSISSTQHQSATIYEGHTDFFDGTAAISKFDNFTIAPELTPDLRRIAYERFLYDFVILESPNHPSNEPSDALWSFIPVLYNRAAEDSCVAIVVNAVAYVNFANRCNAPQAAALGEECLGRGMVLLSKMIADKTQAMSDEALCSVYLMGVYENINSQQRQGTYIAHSNGANALVNMRSIEQFYSNPVSARLYEVAYAQMLLGNLHTGKPPPLPVNDAINVRQHLPSMYNQTGIFVMQLIHREARLHAKWHEIKQSATPPTNRRDLAELLQAALDLDQKYQAWEVNIPLIWRYRFEPNTPEVRATYDGKWQRLVLSSRGAPEEIHSYSNLKTCWVWGFYRTSRIFLIRDLLEILNWMFRLPEANPVTVAPLSPNFASPFALENELAPVTFDSASLRVHHSFATVQLVNIIEKSCSAILASFTVPVYGKSYEDVMGMRGYVNLWPLGIMDAVLRSGLVPDSQAPISPPSTGHHSPQTHESPAPVPDVLTQNMHHPYQTPPYQGRSLESIKQEEKFHLLIPDAPHERQPFSHGHTDSNTTPVWDPAAPKTHIFDSSTPHPYDHPVNLPTLEFGITKPKGIDVVARREWLNCVLYYTATDLGIKVGMCVPLTEGLLPTVKAKVDAALGR</sequence>
<evidence type="ECO:0000313" key="2">
    <source>
        <dbReference type="Proteomes" id="UP000799754"/>
    </source>
</evidence>
<comment type="caution">
    <text evidence="1">The sequence shown here is derived from an EMBL/GenBank/DDBJ whole genome shotgun (WGS) entry which is preliminary data.</text>
</comment>
<name>A0ACB6RJP1_9PLEO</name>
<feature type="non-terminal residue" evidence="1">
    <location>
        <position position="1"/>
    </location>
</feature>
<gene>
    <name evidence="1" type="ORF">BU25DRAFT_352660</name>
</gene>
<dbReference type="EMBL" id="MU006746">
    <property type="protein sequence ID" value="KAF2622221.1"/>
    <property type="molecule type" value="Genomic_DNA"/>
</dbReference>
<proteinExistence type="predicted"/>
<dbReference type="Proteomes" id="UP000799754">
    <property type="component" value="Unassembled WGS sequence"/>
</dbReference>
<accession>A0ACB6RJP1</accession>
<organism evidence="1 2">
    <name type="scientific">Macroventuria anomochaeta</name>
    <dbReference type="NCBI Taxonomy" id="301207"/>
    <lineage>
        <taxon>Eukaryota</taxon>
        <taxon>Fungi</taxon>
        <taxon>Dikarya</taxon>
        <taxon>Ascomycota</taxon>
        <taxon>Pezizomycotina</taxon>
        <taxon>Dothideomycetes</taxon>
        <taxon>Pleosporomycetidae</taxon>
        <taxon>Pleosporales</taxon>
        <taxon>Pleosporineae</taxon>
        <taxon>Didymellaceae</taxon>
        <taxon>Macroventuria</taxon>
    </lineage>
</organism>